<accession>A0A0L0FF95</accession>
<keyword evidence="1" id="KW-1133">Transmembrane helix</keyword>
<evidence type="ECO:0000313" key="3">
    <source>
        <dbReference type="EMBL" id="KNC75452.1"/>
    </source>
</evidence>
<sequence>MKFDAINTVETDTLLLTNDQDGSPKYYAIFLTDATLSIEEESGDWQSSLSNEQWKGIDTYQARYGVRSVSLSSYPSAALGMKVSPVPGLNDNVYLHPVSGGPLHMEPMPLARENIYIVPAQVDLGDDQTFNVTTAMVFTNTADPPANDPDHIAAALIISVSGAERMHFFLSTSYGVPHGETLANSMVAWSTEYVEPADKGPNTTLFIALGVVGGLILLVALGYCCMRCCRRWSEGIADTSIKAYDNESWEAANRH</sequence>
<evidence type="ECO:0000256" key="1">
    <source>
        <dbReference type="SAM" id="Phobius"/>
    </source>
</evidence>
<name>A0A0L0FF95_9EUKA</name>
<dbReference type="Proteomes" id="UP000054560">
    <property type="component" value="Unassembled WGS sequence"/>
</dbReference>
<evidence type="ECO:0000313" key="4">
    <source>
        <dbReference type="Proteomes" id="UP000054560"/>
    </source>
</evidence>
<dbReference type="RefSeq" id="XP_014149354.1">
    <property type="nucleotide sequence ID" value="XM_014293879.1"/>
</dbReference>
<evidence type="ECO:0000259" key="2">
    <source>
        <dbReference type="Pfam" id="PF25116"/>
    </source>
</evidence>
<keyword evidence="1" id="KW-0472">Membrane</keyword>
<keyword evidence="4" id="KW-1185">Reference proteome</keyword>
<protein>
    <recommendedName>
        <fullName evidence="2">Agd3 CBM87 domain-containing protein</fullName>
    </recommendedName>
</protein>
<feature type="domain" description="Agd3 CBM87" evidence="2">
    <location>
        <begin position="15"/>
        <end position="173"/>
    </location>
</feature>
<gene>
    <name evidence="3" type="ORF">SARC_12022</name>
</gene>
<proteinExistence type="predicted"/>
<dbReference type="AlphaFoldDB" id="A0A0L0FF95"/>
<reference evidence="3 4" key="1">
    <citation type="submission" date="2011-02" db="EMBL/GenBank/DDBJ databases">
        <title>The Genome Sequence of Sphaeroforma arctica JP610.</title>
        <authorList>
            <consortium name="The Broad Institute Genome Sequencing Platform"/>
            <person name="Russ C."/>
            <person name="Cuomo C."/>
            <person name="Young S.K."/>
            <person name="Zeng Q."/>
            <person name="Gargeya S."/>
            <person name="Alvarado L."/>
            <person name="Berlin A."/>
            <person name="Chapman S.B."/>
            <person name="Chen Z."/>
            <person name="Freedman E."/>
            <person name="Gellesch M."/>
            <person name="Goldberg J."/>
            <person name="Griggs A."/>
            <person name="Gujja S."/>
            <person name="Heilman E."/>
            <person name="Heiman D."/>
            <person name="Howarth C."/>
            <person name="Mehta T."/>
            <person name="Neiman D."/>
            <person name="Pearson M."/>
            <person name="Roberts A."/>
            <person name="Saif S."/>
            <person name="Shea T."/>
            <person name="Shenoy N."/>
            <person name="Sisk P."/>
            <person name="Stolte C."/>
            <person name="Sykes S."/>
            <person name="White J."/>
            <person name="Yandava C."/>
            <person name="Burger G."/>
            <person name="Gray M.W."/>
            <person name="Holland P.W.H."/>
            <person name="King N."/>
            <person name="Lang F.B.F."/>
            <person name="Roger A.J."/>
            <person name="Ruiz-Trillo I."/>
            <person name="Haas B."/>
            <person name="Nusbaum C."/>
            <person name="Birren B."/>
        </authorList>
    </citation>
    <scope>NUCLEOTIDE SEQUENCE [LARGE SCALE GENOMIC DNA]</scope>
    <source>
        <strain evidence="3 4">JP610</strain>
    </source>
</reference>
<dbReference type="EMBL" id="KQ243617">
    <property type="protein sequence ID" value="KNC75452.1"/>
    <property type="molecule type" value="Genomic_DNA"/>
</dbReference>
<dbReference type="Pfam" id="PF25116">
    <property type="entry name" value="CBM87_Agd3"/>
    <property type="match status" value="1"/>
</dbReference>
<organism evidence="3 4">
    <name type="scientific">Sphaeroforma arctica JP610</name>
    <dbReference type="NCBI Taxonomy" id="667725"/>
    <lineage>
        <taxon>Eukaryota</taxon>
        <taxon>Ichthyosporea</taxon>
        <taxon>Ichthyophonida</taxon>
        <taxon>Sphaeroforma</taxon>
    </lineage>
</organism>
<feature type="transmembrane region" description="Helical" evidence="1">
    <location>
        <begin position="205"/>
        <end position="226"/>
    </location>
</feature>
<dbReference type="InterPro" id="IPR056827">
    <property type="entry name" value="CBM87_Agd3"/>
</dbReference>
<keyword evidence="1" id="KW-0812">Transmembrane</keyword>
<dbReference type="GeneID" id="25912526"/>